<feature type="non-terminal residue" evidence="2">
    <location>
        <position position="402"/>
    </location>
</feature>
<proteinExistence type="predicted"/>
<evidence type="ECO:0000256" key="1">
    <source>
        <dbReference type="SAM" id="MobiDB-lite"/>
    </source>
</evidence>
<feature type="compositionally biased region" description="Low complexity" evidence="1">
    <location>
        <begin position="385"/>
        <end position="402"/>
    </location>
</feature>
<accession>A0AAD9G5H0</accession>
<evidence type="ECO:0000313" key="3">
    <source>
        <dbReference type="Proteomes" id="UP001195914"/>
    </source>
</evidence>
<reference evidence="2" key="2">
    <citation type="submission" date="2021-05" db="EMBL/GenBank/DDBJ databases">
        <authorList>
            <person name="Pain A."/>
        </authorList>
    </citation>
    <scope>NUCLEOTIDE SEQUENCE</scope>
    <source>
        <strain evidence="2">1802A</strain>
    </source>
</reference>
<evidence type="ECO:0000313" key="2">
    <source>
        <dbReference type="EMBL" id="KAK1932186.1"/>
    </source>
</evidence>
<dbReference type="AlphaFoldDB" id="A0AAD9G5H0"/>
<comment type="caution">
    <text evidence="2">The sequence shown here is derived from an EMBL/GenBank/DDBJ whole genome shotgun (WGS) entry which is preliminary data.</text>
</comment>
<keyword evidence="3" id="KW-1185">Reference proteome</keyword>
<protein>
    <submittedName>
        <fullName evidence="2">Secreted antigen 3</fullName>
    </submittedName>
</protein>
<reference evidence="2" key="1">
    <citation type="journal article" date="2014" name="Nucleic Acids Res.">
        <title>The evolutionary dynamics of variant antigen genes in Babesia reveal a history of genomic innovation underlying host-parasite interaction.</title>
        <authorList>
            <person name="Jackson A.P."/>
            <person name="Otto T.D."/>
            <person name="Darby A."/>
            <person name="Ramaprasad A."/>
            <person name="Xia D."/>
            <person name="Echaide I.E."/>
            <person name="Farber M."/>
            <person name="Gahlot S."/>
            <person name="Gamble J."/>
            <person name="Gupta D."/>
            <person name="Gupta Y."/>
            <person name="Jackson L."/>
            <person name="Malandrin L."/>
            <person name="Malas T.B."/>
            <person name="Moussa E."/>
            <person name="Nair M."/>
            <person name="Reid A.J."/>
            <person name="Sanders M."/>
            <person name="Sharma J."/>
            <person name="Tracey A."/>
            <person name="Quail M.A."/>
            <person name="Weir W."/>
            <person name="Wastling J.M."/>
            <person name="Hall N."/>
            <person name="Willadsen P."/>
            <person name="Lingelbach K."/>
            <person name="Shiels B."/>
            <person name="Tait A."/>
            <person name="Berriman M."/>
            <person name="Allred D.R."/>
            <person name="Pain A."/>
        </authorList>
    </citation>
    <scope>NUCLEOTIDE SEQUENCE</scope>
    <source>
        <strain evidence="2">1802A</strain>
    </source>
</reference>
<feature type="region of interest" description="Disordered" evidence="1">
    <location>
        <begin position="377"/>
        <end position="402"/>
    </location>
</feature>
<organism evidence="2 3">
    <name type="scientific">Babesia divergens</name>
    <dbReference type="NCBI Taxonomy" id="32595"/>
    <lineage>
        <taxon>Eukaryota</taxon>
        <taxon>Sar</taxon>
        <taxon>Alveolata</taxon>
        <taxon>Apicomplexa</taxon>
        <taxon>Aconoidasida</taxon>
        <taxon>Piroplasmida</taxon>
        <taxon>Babesiidae</taxon>
        <taxon>Babesia</taxon>
    </lineage>
</organism>
<sequence length="402" mass="44826">MSDCNFQDPKNLKEILELLDKLNDARTTRHKVFEQLKNSLQNFCDNKYLDAFYRDRGSDYGFGGSIQLLTKAGENVSEAILQRPPWDEHLDREHAGHSGQDCALKIANAFKACLPKAFSALLFLFFNCDSGMTKFGGGSWNTLKVNGSGENLGRWLIGEDSESDFIARGFSGGELHTSNKGQKVAEELENAVSLTNSASLQKVLCGFMFVCKWHKALLGHTCLFLSTFCSRVSGDSERFLQRKYADNNYDTFKRYCQQLKPNLDSLANGTTSGLQAVCQQNQNLFKDIWKEDAFEKYCEWLSTNLGQIIESLQEMLKDSENWKSSSLTNASSAGPFKYGFVFKDKGWDGKINSKLKSLIEVLTGQGSGSLHELKKCLKGPETPTSQAQVSHASDHSQAQSSN</sequence>
<dbReference type="EMBL" id="JAHBMH010000076">
    <property type="protein sequence ID" value="KAK1932186.1"/>
    <property type="molecule type" value="Genomic_DNA"/>
</dbReference>
<gene>
    <name evidence="2" type="ORF">X943_002967</name>
</gene>
<name>A0AAD9G5H0_BABDI</name>
<dbReference type="Proteomes" id="UP001195914">
    <property type="component" value="Unassembled WGS sequence"/>
</dbReference>